<protein>
    <submittedName>
        <fullName evidence="3">Membrane protein</fullName>
    </submittedName>
</protein>
<evidence type="ECO:0000313" key="3">
    <source>
        <dbReference type="EMBL" id="MBB6335739.1"/>
    </source>
</evidence>
<dbReference type="PANTHER" id="PTHR37309:SF1">
    <property type="entry name" value="SLR0284 PROTEIN"/>
    <property type="match status" value="1"/>
</dbReference>
<evidence type="ECO:0000313" key="2">
    <source>
        <dbReference type="EMBL" id="MBB6333437.1"/>
    </source>
</evidence>
<keyword evidence="1" id="KW-0812">Transmembrane</keyword>
<evidence type="ECO:0000256" key="1">
    <source>
        <dbReference type="SAM" id="Phobius"/>
    </source>
</evidence>
<feature type="transmembrane region" description="Helical" evidence="1">
    <location>
        <begin position="33"/>
        <end position="53"/>
    </location>
</feature>
<dbReference type="AlphaFoldDB" id="A0A923E4E1"/>
<proteinExistence type="predicted"/>
<feature type="transmembrane region" description="Helical" evidence="1">
    <location>
        <begin position="65"/>
        <end position="87"/>
    </location>
</feature>
<feature type="transmembrane region" description="Helical" evidence="1">
    <location>
        <begin position="99"/>
        <end position="123"/>
    </location>
</feature>
<keyword evidence="1" id="KW-1133">Transmembrane helix</keyword>
<dbReference type="InterPro" id="IPR007165">
    <property type="entry name" value="Phage_holin_4_2"/>
</dbReference>
<dbReference type="GeneID" id="85978481"/>
<feature type="transmembrane region" description="Helical" evidence="1">
    <location>
        <begin position="7"/>
        <end position="27"/>
    </location>
</feature>
<dbReference type="PANTHER" id="PTHR37309">
    <property type="entry name" value="SLR0284 PROTEIN"/>
    <property type="match status" value="1"/>
</dbReference>
<dbReference type="EMBL" id="JACHMK010000001">
    <property type="protein sequence ID" value="MBB6335739.1"/>
    <property type="molecule type" value="Genomic_DNA"/>
</dbReference>
<sequence length="127" mass="13154">MEFLLRLIATMAGIWAATLIVPDIAFATGSTTGANLLTLAVIALVFTLVNSIVKPVVKTLAFPLYLLSFGLFALVTNALMFMLTGWLSTRLGFALSTGGFLSCLAGALITAIVSSIIASLVGAGKND</sequence>
<dbReference type="Proteomes" id="UP000617426">
    <property type="component" value="Unassembled WGS sequence"/>
</dbReference>
<dbReference type="EMBL" id="JACHMK010000001">
    <property type="protein sequence ID" value="MBB6333437.1"/>
    <property type="molecule type" value="Genomic_DNA"/>
</dbReference>
<name>A0A923E4E1_9ACTO</name>
<keyword evidence="1" id="KW-0472">Membrane</keyword>
<accession>A0A923E4E1</accession>
<reference evidence="3" key="1">
    <citation type="submission" date="2020-08" db="EMBL/GenBank/DDBJ databases">
        <title>Sequencing the genomes of 1000 actinobacteria strains.</title>
        <authorList>
            <person name="Klenk H.-P."/>
        </authorList>
    </citation>
    <scope>NUCLEOTIDE SEQUENCE</scope>
    <source>
        <strain evidence="3">DSM 10695</strain>
    </source>
</reference>
<comment type="caution">
    <text evidence="3">The sequence shown here is derived from an EMBL/GenBank/DDBJ whole genome shotgun (WGS) entry which is preliminary data.</text>
</comment>
<dbReference type="Pfam" id="PF04020">
    <property type="entry name" value="Phage_holin_4_2"/>
    <property type="match status" value="1"/>
</dbReference>
<keyword evidence="4" id="KW-1185">Reference proteome</keyword>
<evidence type="ECO:0000313" key="4">
    <source>
        <dbReference type="Proteomes" id="UP000617426"/>
    </source>
</evidence>
<gene>
    <name evidence="2" type="ORF">HD592_000002</name>
    <name evidence="3" type="ORF">HD592_002304</name>
</gene>
<dbReference type="RefSeq" id="WP_184451170.1">
    <property type="nucleotide sequence ID" value="NZ_JACHMK010000001.1"/>
</dbReference>
<organism evidence="3 4">
    <name type="scientific">Schaalia hyovaginalis</name>
    <dbReference type="NCBI Taxonomy" id="29316"/>
    <lineage>
        <taxon>Bacteria</taxon>
        <taxon>Bacillati</taxon>
        <taxon>Actinomycetota</taxon>
        <taxon>Actinomycetes</taxon>
        <taxon>Actinomycetales</taxon>
        <taxon>Actinomycetaceae</taxon>
        <taxon>Schaalia</taxon>
    </lineage>
</organism>